<dbReference type="STRING" id="933388.S7Z606"/>
<dbReference type="InterPro" id="IPR000626">
    <property type="entry name" value="Ubiquitin-like_dom"/>
</dbReference>
<evidence type="ECO:0000256" key="5">
    <source>
        <dbReference type="SAM" id="MobiDB-lite"/>
    </source>
</evidence>
<evidence type="ECO:0000313" key="7">
    <source>
        <dbReference type="EMBL" id="EPS25559.1"/>
    </source>
</evidence>
<comment type="subcellular location">
    <subcellularLocation>
        <location evidence="1">Membrane</location>
    </subcellularLocation>
</comment>
<dbReference type="SUPFAM" id="SSF54236">
    <property type="entry name" value="Ubiquitin-like"/>
    <property type="match status" value="1"/>
</dbReference>
<sequence length="613" mass="65935">MVSSDTPATATAPTTTSMDLQGDSSPRAVTIHVLSPSLPPPSRVTLRDVPLETTVAQLRTRISLSLPHQPEPATQRLIYLGRVLVNDSSTLSETFGPVEQSEHSIHLVLPPSASPASQHASGSAALPSSNAVGSLLASHMAAINHAMHQAAGNGHPQVQHVATHAQPFSAAQVRLGPSSALNGVASGHASDEFSILERELEKAENEVDHNLIPSHENLYHLRRRIEQQQHQLGLPQMHPDSVSASHDFGALLQRVEALYRRIDGLPSNQSGRLGQPLHNLHSNQQVYLTTAADGRQCLIIPPSASSSSSSSFSSPAPLLRPNLPLNVISSTFANSIRPPSETLHHDHAHANDRFAGNPAPNRADNGHARGPNPAIILQNALNQRAANLQPHRRPQNILAASFVTRIWLFVRLYFFIYMTTNSGSWARIFMVTGAVLVALFSESTIPERLHNALVVPVQQHLERLTHMGGPADLARPAAGAGAGPAAGGNARNDGPGELWASIRRIERAVVLLLASLIPGIGERQVEARNAAEAEAERQRQEEQQQQQQRLLEQEREQQDQQQGQQPQEENAAQAETQDAPQSIGAAHEVASADTTNTAGPSEHLQSEEPTTAA</sequence>
<feature type="compositionally biased region" description="Low complexity" evidence="5">
    <location>
        <begin position="469"/>
        <end position="479"/>
    </location>
</feature>
<dbReference type="PANTHER" id="PTHR12943:SF27">
    <property type="entry name" value="HOMOCYSTEINE-INDUCED ENDOPLASMIC RETICULUM PROTEIN, ISOFORM A"/>
    <property type="match status" value="1"/>
</dbReference>
<dbReference type="AlphaFoldDB" id="S7Z606"/>
<feature type="region of interest" description="Disordered" evidence="5">
    <location>
        <begin position="531"/>
        <end position="613"/>
    </location>
</feature>
<proteinExistence type="predicted"/>
<evidence type="ECO:0000313" key="8">
    <source>
        <dbReference type="Proteomes" id="UP000019376"/>
    </source>
</evidence>
<organism evidence="7 8">
    <name type="scientific">Penicillium oxalicum (strain 114-2 / CGMCC 5302)</name>
    <name type="common">Penicillium decumbens</name>
    <dbReference type="NCBI Taxonomy" id="933388"/>
    <lineage>
        <taxon>Eukaryota</taxon>
        <taxon>Fungi</taxon>
        <taxon>Dikarya</taxon>
        <taxon>Ascomycota</taxon>
        <taxon>Pezizomycotina</taxon>
        <taxon>Eurotiomycetes</taxon>
        <taxon>Eurotiomycetidae</taxon>
        <taxon>Eurotiales</taxon>
        <taxon>Aspergillaceae</taxon>
        <taxon>Penicillium</taxon>
    </lineage>
</organism>
<keyword evidence="3" id="KW-1133">Transmembrane helix</keyword>
<name>S7Z606_PENO1</name>
<dbReference type="PhylomeDB" id="S7Z606"/>
<dbReference type="PANTHER" id="PTHR12943">
    <property type="entry name" value="HOMOCYSTEINE-RESPONSIVE ENDOPLASMIC RETICULUM-RESIDENT UNIQUITIN-LIKE DOMAIN HERPUD PROTEIN FAMILY MEMBER"/>
    <property type="match status" value="1"/>
</dbReference>
<evidence type="ECO:0000256" key="4">
    <source>
        <dbReference type="ARBA" id="ARBA00023136"/>
    </source>
</evidence>
<keyword evidence="4" id="KW-0472">Membrane</keyword>
<evidence type="ECO:0000256" key="1">
    <source>
        <dbReference type="ARBA" id="ARBA00004370"/>
    </source>
</evidence>
<evidence type="ECO:0000256" key="3">
    <source>
        <dbReference type="ARBA" id="ARBA00022989"/>
    </source>
</evidence>
<reference evidence="7 8" key="1">
    <citation type="journal article" date="2013" name="PLoS ONE">
        <title>Genomic and secretomic analyses reveal unique features of the lignocellulolytic enzyme system of Penicillium decumbens.</title>
        <authorList>
            <person name="Liu G."/>
            <person name="Zhang L."/>
            <person name="Wei X."/>
            <person name="Zou G."/>
            <person name="Qin Y."/>
            <person name="Ma L."/>
            <person name="Li J."/>
            <person name="Zheng H."/>
            <person name="Wang S."/>
            <person name="Wang C."/>
            <person name="Xun L."/>
            <person name="Zhao G.-P."/>
            <person name="Zhou Z."/>
            <person name="Qu Y."/>
        </authorList>
    </citation>
    <scope>NUCLEOTIDE SEQUENCE [LARGE SCALE GENOMIC DNA]</scope>
    <source>
        <strain evidence="8">114-2 / CGMCC 5302</strain>
    </source>
</reference>
<keyword evidence="8" id="KW-1185">Reference proteome</keyword>
<dbReference type="OrthoDB" id="21589at2759"/>
<feature type="compositionally biased region" description="Low complexity" evidence="5">
    <location>
        <begin position="1"/>
        <end position="16"/>
    </location>
</feature>
<dbReference type="HOGENOM" id="CLU_024875_0_0_1"/>
<dbReference type="EMBL" id="KB644408">
    <property type="protein sequence ID" value="EPS25559.1"/>
    <property type="molecule type" value="Genomic_DNA"/>
</dbReference>
<dbReference type="GO" id="GO:0016020">
    <property type="term" value="C:membrane"/>
    <property type="evidence" value="ECO:0007669"/>
    <property type="project" value="UniProtKB-SubCell"/>
</dbReference>
<feature type="compositionally biased region" description="Basic and acidic residues" evidence="5">
    <location>
        <begin position="531"/>
        <end position="542"/>
    </location>
</feature>
<feature type="domain" description="Ubiquitin-like" evidence="6">
    <location>
        <begin position="27"/>
        <end position="93"/>
    </location>
</feature>
<dbReference type="GO" id="GO:0030968">
    <property type="term" value="P:endoplasmic reticulum unfolded protein response"/>
    <property type="evidence" value="ECO:0007669"/>
    <property type="project" value="TreeGrafter"/>
</dbReference>
<dbReference type="PROSITE" id="PS50053">
    <property type="entry name" value="UBIQUITIN_2"/>
    <property type="match status" value="1"/>
</dbReference>
<dbReference type="eggNOG" id="ENOG502SAFQ">
    <property type="taxonomic scope" value="Eukaryota"/>
</dbReference>
<evidence type="ECO:0000256" key="2">
    <source>
        <dbReference type="ARBA" id="ARBA00022692"/>
    </source>
</evidence>
<keyword evidence="2" id="KW-0812">Transmembrane</keyword>
<accession>S7Z606</accession>
<feature type="region of interest" description="Disordered" evidence="5">
    <location>
        <begin position="469"/>
        <end position="492"/>
    </location>
</feature>
<gene>
    <name evidence="7" type="ORF">PDE_00493</name>
</gene>
<dbReference type="InterPro" id="IPR029071">
    <property type="entry name" value="Ubiquitin-like_domsf"/>
</dbReference>
<feature type="region of interest" description="Disordered" evidence="5">
    <location>
        <begin position="350"/>
        <end position="371"/>
    </location>
</feature>
<feature type="region of interest" description="Disordered" evidence="5">
    <location>
        <begin position="1"/>
        <end position="23"/>
    </location>
</feature>
<protein>
    <recommendedName>
        <fullName evidence="6">Ubiquitin-like domain-containing protein</fullName>
    </recommendedName>
</protein>
<feature type="compositionally biased region" description="Low complexity" evidence="5">
    <location>
        <begin position="559"/>
        <end position="579"/>
    </location>
</feature>
<dbReference type="Proteomes" id="UP000019376">
    <property type="component" value="Unassembled WGS sequence"/>
</dbReference>
<dbReference type="Gene3D" id="3.10.20.90">
    <property type="entry name" value="Phosphatidylinositol 3-kinase Catalytic Subunit, Chain A, domain 1"/>
    <property type="match status" value="1"/>
</dbReference>
<evidence type="ECO:0000259" key="6">
    <source>
        <dbReference type="PROSITE" id="PS50053"/>
    </source>
</evidence>
<dbReference type="InterPro" id="IPR039751">
    <property type="entry name" value="HERPUD1/2"/>
</dbReference>